<dbReference type="Pfam" id="PF24353">
    <property type="entry name" value="DUF7513"/>
    <property type="match status" value="1"/>
</dbReference>
<keyword evidence="3" id="KW-1185">Reference proteome</keyword>
<sequence>MSVLEKYLAGWTFRSNYPTFDAGDEVELFVTGREDGGQIARVGDSKLRIADAPGDLLDKRVRLKITSFDDDAHVGEAEYVETVGESAF</sequence>
<dbReference type="InterPro" id="IPR055935">
    <property type="entry name" value="DUF7513"/>
</dbReference>
<dbReference type="OrthoDB" id="198699at2157"/>
<gene>
    <name evidence="2" type="ORF">SAMN04487945_1087</name>
</gene>
<proteinExistence type="predicted"/>
<accession>A0A1I0NR90</accession>
<feature type="domain" description="DUF7513" evidence="1">
    <location>
        <begin position="1"/>
        <end position="81"/>
    </location>
</feature>
<name>A0A1I0NR90_9EURY</name>
<organism evidence="2 3">
    <name type="scientific">Halobacterium jilantaiense</name>
    <dbReference type="NCBI Taxonomy" id="355548"/>
    <lineage>
        <taxon>Archaea</taxon>
        <taxon>Methanobacteriati</taxon>
        <taxon>Methanobacteriota</taxon>
        <taxon>Stenosarchaea group</taxon>
        <taxon>Halobacteria</taxon>
        <taxon>Halobacteriales</taxon>
        <taxon>Halobacteriaceae</taxon>
        <taxon>Halobacterium</taxon>
    </lineage>
</organism>
<evidence type="ECO:0000313" key="2">
    <source>
        <dbReference type="EMBL" id="SEW04093.1"/>
    </source>
</evidence>
<dbReference type="RefSeq" id="WP_089668342.1">
    <property type="nucleotide sequence ID" value="NZ_FOJA01000001.1"/>
</dbReference>
<dbReference type="AlphaFoldDB" id="A0A1I0NR90"/>
<dbReference type="Proteomes" id="UP000198518">
    <property type="component" value="Unassembled WGS sequence"/>
</dbReference>
<dbReference type="EMBL" id="FOJA01000001">
    <property type="protein sequence ID" value="SEW04093.1"/>
    <property type="molecule type" value="Genomic_DNA"/>
</dbReference>
<dbReference type="STRING" id="355548.SAMN04487945_1087"/>
<evidence type="ECO:0000259" key="1">
    <source>
        <dbReference type="Pfam" id="PF24353"/>
    </source>
</evidence>
<reference evidence="2 3" key="1">
    <citation type="submission" date="2016-10" db="EMBL/GenBank/DDBJ databases">
        <authorList>
            <person name="de Groot N.N."/>
        </authorList>
    </citation>
    <scope>NUCLEOTIDE SEQUENCE [LARGE SCALE GENOMIC DNA]</scope>
    <source>
        <strain evidence="2 3">CGMCC 1.5337</strain>
    </source>
</reference>
<evidence type="ECO:0000313" key="3">
    <source>
        <dbReference type="Proteomes" id="UP000198518"/>
    </source>
</evidence>
<protein>
    <recommendedName>
        <fullName evidence="1">DUF7513 domain-containing protein</fullName>
    </recommendedName>
</protein>